<feature type="DNA-binding region" description="H-T-H motif" evidence="2">
    <location>
        <begin position="31"/>
        <end position="50"/>
    </location>
</feature>
<dbReference type="InterPro" id="IPR001647">
    <property type="entry name" value="HTH_TetR"/>
</dbReference>
<dbReference type="SUPFAM" id="SSF46689">
    <property type="entry name" value="Homeodomain-like"/>
    <property type="match status" value="1"/>
</dbReference>
<dbReference type="RefSeq" id="WP_157724439.1">
    <property type="nucleotide sequence ID" value="NZ_LT630003.1"/>
</dbReference>
<dbReference type="Gene3D" id="1.10.357.10">
    <property type="entry name" value="Tetracycline Repressor, domain 2"/>
    <property type="match status" value="1"/>
</dbReference>
<keyword evidence="1 2" id="KW-0238">DNA-binding</keyword>
<gene>
    <name evidence="4" type="ORF">SAMN02745906_3917</name>
</gene>
<dbReference type="PROSITE" id="PS50977">
    <property type="entry name" value="HTH_TETR_2"/>
    <property type="match status" value="1"/>
</dbReference>
<evidence type="ECO:0000313" key="4">
    <source>
        <dbReference type="EMBL" id="SEU00994.1"/>
    </source>
</evidence>
<name>A0ABY1CGB1_9FIRM</name>
<dbReference type="EMBL" id="LT630003">
    <property type="protein sequence ID" value="SEU00994.1"/>
    <property type="molecule type" value="Genomic_DNA"/>
</dbReference>
<evidence type="ECO:0000259" key="3">
    <source>
        <dbReference type="PROSITE" id="PS50977"/>
    </source>
</evidence>
<proteinExistence type="predicted"/>
<dbReference type="Pfam" id="PF00440">
    <property type="entry name" value="TetR_N"/>
    <property type="match status" value="1"/>
</dbReference>
<accession>A0ABY1CGB1</accession>
<dbReference type="GO" id="GO:0003677">
    <property type="term" value="F:DNA binding"/>
    <property type="evidence" value="ECO:0007669"/>
    <property type="project" value="UniProtKB-KW"/>
</dbReference>
<protein>
    <submittedName>
        <fullName evidence="4">DNA-binding transcriptional regulator, AcrR family</fullName>
    </submittedName>
</protein>
<dbReference type="Proteomes" id="UP000198970">
    <property type="component" value="Chromosome I"/>
</dbReference>
<feature type="domain" description="HTH tetR-type" evidence="3">
    <location>
        <begin position="8"/>
        <end position="68"/>
    </location>
</feature>
<keyword evidence="5" id="KW-1185">Reference proteome</keyword>
<evidence type="ECO:0000313" key="5">
    <source>
        <dbReference type="Proteomes" id="UP000198970"/>
    </source>
</evidence>
<evidence type="ECO:0000256" key="2">
    <source>
        <dbReference type="PROSITE-ProRule" id="PRU00335"/>
    </source>
</evidence>
<evidence type="ECO:0000256" key="1">
    <source>
        <dbReference type="ARBA" id="ARBA00023125"/>
    </source>
</evidence>
<dbReference type="InterPro" id="IPR009057">
    <property type="entry name" value="Homeodomain-like_sf"/>
</dbReference>
<organism evidence="4 5">
    <name type="scientific">Lacrimispora sphenoides JCM 1415</name>
    <dbReference type="NCBI Taxonomy" id="1297793"/>
    <lineage>
        <taxon>Bacteria</taxon>
        <taxon>Bacillati</taxon>
        <taxon>Bacillota</taxon>
        <taxon>Clostridia</taxon>
        <taxon>Lachnospirales</taxon>
        <taxon>Lachnospiraceae</taxon>
        <taxon>Lacrimispora</taxon>
    </lineage>
</organism>
<sequence>MPLIVDKAEMQQMIINAFQECINEKPLASVSMRDVAKQAHMSHQKLLYYFHDKKDLVYSYVRYSKDSFSNKCMAWFEENDQLESESNEEYICRFLKFVADFSKCGDKQKATVQIYVMAQYDQKIFAMLQDMFTYWKKKIKDCLIKIYGNAASDNEAEAMMILILGTFLCSSNRAISGNINKAILECIMNLGHENEKTV</sequence>
<reference evidence="4 5" key="1">
    <citation type="submission" date="2016-10" db="EMBL/GenBank/DDBJ databases">
        <authorList>
            <person name="Varghese N."/>
            <person name="Submissions S."/>
        </authorList>
    </citation>
    <scope>NUCLEOTIDE SEQUENCE [LARGE SCALE GENOMIC DNA]</scope>
    <source>
        <strain evidence="4 5">ATCC 19403</strain>
    </source>
</reference>